<proteinExistence type="predicted"/>
<comment type="caution">
    <text evidence="2">The sequence shown here is derived from an EMBL/GenBank/DDBJ whole genome shotgun (WGS) entry which is preliminary data.</text>
</comment>
<feature type="non-terminal residue" evidence="2">
    <location>
        <position position="1"/>
    </location>
</feature>
<dbReference type="EMBL" id="JACGCM010002284">
    <property type="protein sequence ID" value="KAF6141957.1"/>
    <property type="molecule type" value="Genomic_DNA"/>
</dbReference>
<feature type="compositionally biased region" description="Basic and acidic residues" evidence="1">
    <location>
        <begin position="228"/>
        <end position="239"/>
    </location>
</feature>
<evidence type="ECO:0000256" key="1">
    <source>
        <dbReference type="SAM" id="MobiDB-lite"/>
    </source>
</evidence>
<evidence type="ECO:0000313" key="2">
    <source>
        <dbReference type="EMBL" id="KAF6141957.1"/>
    </source>
</evidence>
<name>A0A7J7LH47_9MAGN</name>
<evidence type="ECO:0000313" key="3">
    <source>
        <dbReference type="Proteomes" id="UP000541444"/>
    </source>
</evidence>
<protein>
    <submittedName>
        <fullName evidence="2">Uncharacterized protein</fullName>
    </submittedName>
</protein>
<organism evidence="2 3">
    <name type="scientific">Kingdonia uniflora</name>
    <dbReference type="NCBI Taxonomy" id="39325"/>
    <lineage>
        <taxon>Eukaryota</taxon>
        <taxon>Viridiplantae</taxon>
        <taxon>Streptophyta</taxon>
        <taxon>Embryophyta</taxon>
        <taxon>Tracheophyta</taxon>
        <taxon>Spermatophyta</taxon>
        <taxon>Magnoliopsida</taxon>
        <taxon>Ranunculales</taxon>
        <taxon>Circaeasteraceae</taxon>
        <taxon>Kingdonia</taxon>
    </lineage>
</organism>
<reference evidence="2 3" key="1">
    <citation type="journal article" date="2020" name="IScience">
        <title>Genome Sequencing of the Endangered Kingdonia uniflora (Circaeasteraceae, Ranunculales) Reveals Potential Mechanisms of Evolutionary Specialization.</title>
        <authorList>
            <person name="Sun Y."/>
            <person name="Deng T."/>
            <person name="Zhang A."/>
            <person name="Moore M.J."/>
            <person name="Landis J.B."/>
            <person name="Lin N."/>
            <person name="Zhang H."/>
            <person name="Zhang X."/>
            <person name="Huang J."/>
            <person name="Zhang X."/>
            <person name="Sun H."/>
            <person name="Wang H."/>
        </authorList>
    </citation>
    <scope>NUCLEOTIDE SEQUENCE [LARGE SCALE GENOMIC DNA]</scope>
    <source>
        <strain evidence="2">TB1705</strain>
        <tissue evidence="2">Leaf</tissue>
    </source>
</reference>
<feature type="region of interest" description="Disordered" evidence="1">
    <location>
        <begin position="204"/>
        <end position="239"/>
    </location>
</feature>
<dbReference type="Proteomes" id="UP000541444">
    <property type="component" value="Unassembled WGS sequence"/>
</dbReference>
<keyword evidence="3" id="KW-1185">Reference proteome</keyword>
<gene>
    <name evidence="2" type="ORF">GIB67_037925</name>
</gene>
<accession>A0A7J7LH47</accession>
<sequence>MVLVVIEEVVMAVEEENGKGDHADAFPSGFDKELSEGNKRLKRAKDSGSRRWQYSSVVRGKFLIRILKTGSSFVNEVSTSGRTNESDHEVEEGLEQFPGFPGQLVSYPLGSNAFREFYKAKAAVERKWGVKSTVERKESLLDKVAEEETKLELILEEHGLSKKKRVDSRLNKTPGTESSAQLNPIKPSKVAQLFPKKWMLKTLPASGTTGSGEVANDKRRKVKPSGESGEKVVEGRSASVDDLKEVEERARLAILQGEEDTSQMVAHLIKGMWPSIEEEKSVLKKAKSKLEIHLARAKTEAMKEGYSEEMVDAIKVDTYVEVEDEEAEVVVREMSLRINDLESELAIKRETSEALLSTQAELHVRSEWNFRLVELDSSRARENNILMCNREFAELFDRMKEANKNREDQYVKVHFRLEKLNQAIFNLTLQVEVKDSEIKKGLEELTE</sequence>
<dbReference type="AlphaFoldDB" id="A0A7J7LH47"/>